<gene>
    <name evidence="6" type="ORF">A3C21_04165</name>
</gene>
<dbReference type="PANTHER" id="PTHR43024:SF1">
    <property type="entry name" value="UDP-N-ACETYLMURAMOYL-TRIPEPTIDE--D-ALANYL-D-ALANINE LIGASE"/>
    <property type="match status" value="1"/>
</dbReference>
<keyword evidence="3" id="KW-0067">ATP-binding</keyword>
<feature type="domain" description="Mur ligase central" evidence="5">
    <location>
        <begin position="106"/>
        <end position="250"/>
    </location>
</feature>
<dbReference type="GO" id="GO:0016881">
    <property type="term" value="F:acid-amino acid ligase activity"/>
    <property type="evidence" value="ECO:0007669"/>
    <property type="project" value="InterPro"/>
</dbReference>
<dbReference type="SUPFAM" id="SSF53244">
    <property type="entry name" value="MurD-like peptide ligases, peptide-binding domain"/>
    <property type="match status" value="1"/>
</dbReference>
<dbReference type="SUPFAM" id="SSF53623">
    <property type="entry name" value="MurD-like peptide ligases, catalytic domain"/>
    <property type="match status" value="1"/>
</dbReference>
<dbReference type="InterPro" id="IPR051046">
    <property type="entry name" value="MurCDEF_CellWall_CoF430Synth"/>
</dbReference>
<evidence type="ECO:0000259" key="4">
    <source>
        <dbReference type="Pfam" id="PF02875"/>
    </source>
</evidence>
<dbReference type="Gene3D" id="3.90.190.20">
    <property type="entry name" value="Mur ligase, C-terminal domain"/>
    <property type="match status" value="1"/>
</dbReference>
<protein>
    <recommendedName>
        <fullName evidence="8">UDP-N-acetylmuramoyl-tripeptide--D-alanyl-D-alanine ligase</fullName>
    </recommendedName>
</protein>
<name>A0A1F6E033_9BACT</name>
<dbReference type="InterPro" id="IPR004101">
    <property type="entry name" value="Mur_ligase_C"/>
</dbReference>
<accession>A0A1F6E033</accession>
<dbReference type="InterPro" id="IPR013221">
    <property type="entry name" value="Mur_ligase_cen"/>
</dbReference>
<keyword evidence="1" id="KW-0436">Ligase</keyword>
<dbReference type="InterPro" id="IPR036565">
    <property type="entry name" value="Mur-like_cat_sf"/>
</dbReference>
<comment type="caution">
    <text evidence="6">The sequence shown here is derived from an EMBL/GenBank/DDBJ whole genome shotgun (WGS) entry which is preliminary data.</text>
</comment>
<organism evidence="6 7">
    <name type="scientific">Candidatus Kaiserbacteria bacterium RIFCSPHIGHO2_02_FULL_59_21</name>
    <dbReference type="NCBI Taxonomy" id="1798500"/>
    <lineage>
        <taxon>Bacteria</taxon>
        <taxon>Candidatus Kaiseribacteriota</taxon>
    </lineage>
</organism>
<dbReference type="GO" id="GO:0005524">
    <property type="term" value="F:ATP binding"/>
    <property type="evidence" value="ECO:0007669"/>
    <property type="project" value="UniProtKB-KW"/>
</dbReference>
<evidence type="ECO:0000256" key="3">
    <source>
        <dbReference type="ARBA" id="ARBA00022840"/>
    </source>
</evidence>
<dbReference type="AlphaFoldDB" id="A0A1F6E033"/>
<evidence type="ECO:0008006" key="8">
    <source>
        <dbReference type="Google" id="ProtNLM"/>
    </source>
</evidence>
<dbReference type="InterPro" id="IPR036615">
    <property type="entry name" value="Mur_ligase_C_dom_sf"/>
</dbReference>
<dbReference type="Gene3D" id="3.40.1190.10">
    <property type="entry name" value="Mur-like, catalytic domain"/>
    <property type="match status" value="1"/>
</dbReference>
<dbReference type="STRING" id="1798500.A3C21_04165"/>
<keyword evidence="2" id="KW-0547">Nucleotide-binding</keyword>
<dbReference type="PANTHER" id="PTHR43024">
    <property type="entry name" value="UDP-N-ACETYLMURAMOYL-TRIPEPTIDE--D-ALANYL-D-ALANINE LIGASE"/>
    <property type="match status" value="1"/>
</dbReference>
<evidence type="ECO:0000313" key="6">
    <source>
        <dbReference type="EMBL" id="OGG66996.1"/>
    </source>
</evidence>
<proteinExistence type="predicted"/>
<dbReference type="Pfam" id="PF08245">
    <property type="entry name" value="Mur_ligase_M"/>
    <property type="match status" value="1"/>
</dbReference>
<dbReference type="Proteomes" id="UP000178572">
    <property type="component" value="Unassembled WGS sequence"/>
</dbReference>
<reference evidence="6 7" key="1">
    <citation type="journal article" date="2016" name="Nat. Commun.">
        <title>Thousands of microbial genomes shed light on interconnected biogeochemical processes in an aquifer system.</title>
        <authorList>
            <person name="Anantharaman K."/>
            <person name="Brown C.T."/>
            <person name="Hug L.A."/>
            <person name="Sharon I."/>
            <person name="Castelle C.J."/>
            <person name="Probst A.J."/>
            <person name="Thomas B.C."/>
            <person name="Singh A."/>
            <person name="Wilkins M.J."/>
            <person name="Karaoz U."/>
            <person name="Brodie E.L."/>
            <person name="Williams K.H."/>
            <person name="Hubbard S.S."/>
            <person name="Banfield J.F."/>
        </authorList>
    </citation>
    <scope>NUCLEOTIDE SEQUENCE [LARGE SCALE GENOMIC DNA]</scope>
</reference>
<evidence type="ECO:0000313" key="7">
    <source>
        <dbReference type="Proteomes" id="UP000178572"/>
    </source>
</evidence>
<feature type="domain" description="Mur ligase C-terminal" evidence="4">
    <location>
        <begin position="272"/>
        <end position="401"/>
    </location>
</feature>
<dbReference type="EMBL" id="MFLN01000031">
    <property type="protein sequence ID" value="OGG66996.1"/>
    <property type="molecule type" value="Genomic_DNA"/>
</dbReference>
<evidence type="ECO:0000256" key="2">
    <source>
        <dbReference type="ARBA" id="ARBA00022741"/>
    </source>
</evidence>
<evidence type="ECO:0000256" key="1">
    <source>
        <dbReference type="ARBA" id="ARBA00022598"/>
    </source>
</evidence>
<dbReference type="Pfam" id="PF02875">
    <property type="entry name" value="Mur_ligase_C"/>
    <property type="match status" value="1"/>
</dbReference>
<sequence length="435" mass="47055">MKNFLKKAIVLILICEARLVLSRYRPKIIAITGSMGKTAAKDAICAALSGGGLRARKSEKSFNSELGVPLTILGLENAWRNPLRWAENILRGLWLAARKTGYPAWLVLEVGADRPGDIRKIARWLRPDIAVITGVPEIPVHVEFFRSAEELAREKRALAEYLAPGGTLVLNGDDSHMAALCAEFAEQTVTYGMDKRLDWHAAHLSVEYEKKKPTGIRFTVDHQGAALPVSIRSALGRPRAYAALAAFAVAYTVGVGSDMVARALSAWMPPPGRMRIIPGANGSTIIDDTYNSSPAAALSALDTLKDINVPPGGKRIAVLGDMLELGRYASEAHRNVGARAAACADTLITVGFRARAAGKAALNAGLPEGNIREYEMNESGRAGEELKNKLSEGDVVLVKGSQSMRMERAVEALMAEPERASELLVRQDPEWLTKD</sequence>
<evidence type="ECO:0000259" key="5">
    <source>
        <dbReference type="Pfam" id="PF08245"/>
    </source>
</evidence>